<evidence type="ECO:0000256" key="2">
    <source>
        <dbReference type="ARBA" id="ARBA00023043"/>
    </source>
</evidence>
<dbReference type="Proteomes" id="UP000276133">
    <property type="component" value="Unassembled WGS sequence"/>
</dbReference>
<dbReference type="PANTHER" id="PTHR24123:SF33">
    <property type="entry name" value="PROTEIN HOS4"/>
    <property type="match status" value="1"/>
</dbReference>
<keyword evidence="1" id="KW-0677">Repeat</keyword>
<dbReference type="SMART" id="SM00248">
    <property type="entry name" value="ANK"/>
    <property type="match status" value="5"/>
</dbReference>
<name>A0A3M7R3F3_BRAPC</name>
<evidence type="ECO:0000313" key="5">
    <source>
        <dbReference type="Proteomes" id="UP000276133"/>
    </source>
</evidence>
<dbReference type="SUPFAM" id="SSF48403">
    <property type="entry name" value="Ankyrin repeat"/>
    <property type="match status" value="1"/>
</dbReference>
<dbReference type="Pfam" id="PF13857">
    <property type="entry name" value="Ank_5"/>
    <property type="match status" value="1"/>
</dbReference>
<keyword evidence="5" id="KW-1185">Reference proteome</keyword>
<sequence length="570" mass="65426">MDEDSRGQRNEIGDNLTDAEKYLANDLKNGKNERRHTDSYSSIFKTKTLNKKTKRKLHNQSFTSINSFTQTSLSFKNDETQSILFENAETPVPLVQIDYDSLIPNKHTDLTKLSYANNLEKYLITRIYSDVNKLSTLVSQMDHIDLEHFLTTPDENECLPMYYAIKAECVNSIKLLLLKGTGLNRTTKSGDPALHLACLLGASLGLVEFLVSKTDDLYQTDQEGWCSLHCACNQGHLGIVRYLIEKKFMNPNFKDTKTSYTGIQLAAMNGQVHVVDYLLTFQSVTGVKSTTLAEKSNLPSDPKSLNKKLEFFEEANKKVKTKERISLEPTFLYSHDNKKKSPGKFMYNNFLIDIKSQNNEGQNLLHIACFYGQYDIVRTLLKKYASNQLDLNSVDFKGRTCLDLAWIWLIYSNASEAKSILYDPKNYFYMQEKELVNNEKIDREVKLLFLLVSFGAKFSSQKQILFKKYISNSMYQMDQNLSEKCISIQVYLKLVYHLFKLNLPTLFLQNKVIGGASNENQNSGFDRLELAKNFQEIRGFVDKNVFDSLEKQIYLNEIIAAFEALARIQD</sequence>
<gene>
    <name evidence="4" type="ORF">BpHYR1_022509</name>
</gene>
<dbReference type="OrthoDB" id="9995210at2759"/>
<dbReference type="PROSITE" id="PS50297">
    <property type="entry name" value="ANK_REP_REGION"/>
    <property type="match status" value="1"/>
</dbReference>
<dbReference type="PANTHER" id="PTHR24123">
    <property type="entry name" value="ANKYRIN REPEAT-CONTAINING"/>
    <property type="match status" value="1"/>
</dbReference>
<dbReference type="EMBL" id="REGN01004304">
    <property type="protein sequence ID" value="RNA18132.1"/>
    <property type="molecule type" value="Genomic_DNA"/>
</dbReference>
<dbReference type="InterPro" id="IPR002110">
    <property type="entry name" value="Ankyrin_rpt"/>
</dbReference>
<dbReference type="PROSITE" id="PS50088">
    <property type="entry name" value="ANK_REPEAT"/>
    <property type="match status" value="1"/>
</dbReference>
<evidence type="ECO:0000313" key="4">
    <source>
        <dbReference type="EMBL" id="RNA18132.1"/>
    </source>
</evidence>
<proteinExistence type="predicted"/>
<dbReference type="InterPro" id="IPR051165">
    <property type="entry name" value="Multifunctional_ANK_Repeat"/>
</dbReference>
<dbReference type="AlphaFoldDB" id="A0A3M7R3F3"/>
<dbReference type="InterPro" id="IPR036770">
    <property type="entry name" value="Ankyrin_rpt-contain_sf"/>
</dbReference>
<accession>A0A3M7R3F3</accession>
<dbReference type="Gene3D" id="1.25.40.20">
    <property type="entry name" value="Ankyrin repeat-containing domain"/>
    <property type="match status" value="2"/>
</dbReference>
<reference evidence="4 5" key="1">
    <citation type="journal article" date="2018" name="Sci. Rep.">
        <title>Genomic signatures of local adaptation to the degree of environmental predictability in rotifers.</title>
        <authorList>
            <person name="Franch-Gras L."/>
            <person name="Hahn C."/>
            <person name="Garcia-Roger E.M."/>
            <person name="Carmona M.J."/>
            <person name="Serra M."/>
            <person name="Gomez A."/>
        </authorList>
    </citation>
    <scope>NUCLEOTIDE SEQUENCE [LARGE SCALE GENOMIC DNA]</scope>
    <source>
        <strain evidence="4">HYR1</strain>
    </source>
</reference>
<comment type="caution">
    <text evidence="4">The sequence shown here is derived from an EMBL/GenBank/DDBJ whole genome shotgun (WGS) entry which is preliminary data.</text>
</comment>
<evidence type="ECO:0000256" key="3">
    <source>
        <dbReference type="PROSITE-ProRule" id="PRU00023"/>
    </source>
</evidence>
<keyword evidence="2 3" id="KW-0040">ANK repeat</keyword>
<dbReference type="STRING" id="10195.A0A3M7R3F3"/>
<feature type="repeat" description="ANK" evidence="3">
    <location>
        <begin position="360"/>
        <end position="386"/>
    </location>
</feature>
<dbReference type="Pfam" id="PF12796">
    <property type="entry name" value="Ank_2"/>
    <property type="match status" value="1"/>
</dbReference>
<evidence type="ECO:0000256" key="1">
    <source>
        <dbReference type="ARBA" id="ARBA00022737"/>
    </source>
</evidence>
<organism evidence="4 5">
    <name type="scientific">Brachionus plicatilis</name>
    <name type="common">Marine rotifer</name>
    <name type="synonym">Brachionus muelleri</name>
    <dbReference type="NCBI Taxonomy" id="10195"/>
    <lineage>
        <taxon>Eukaryota</taxon>
        <taxon>Metazoa</taxon>
        <taxon>Spiralia</taxon>
        <taxon>Gnathifera</taxon>
        <taxon>Rotifera</taxon>
        <taxon>Eurotatoria</taxon>
        <taxon>Monogononta</taxon>
        <taxon>Pseudotrocha</taxon>
        <taxon>Ploima</taxon>
        <taxon>Brachionidae</taxon>
        <taxon>Brachionus</taxon>
    </lineage>
</organism>
<protein>
    <submittedName>
        <fullName evidence="4">Ankyrin repeat</fullName>
    </submittedName>
</protein>